<evidence type="ECO:0008006" key="4">
    <source>
        <dbReference type="Google" id="ProtNLM"/>
    </source>
</evidence>
<gene>
    <name evidence="2" type="ORF">AAL_06421</name>
</gene>
<feature type="transmembrane region" description="Helical" evidence="1">
    <location>
        <begin position="283"/>
        <end position="307"/>
    </location>
</feature>
<dbReference type="STRING" id="1081109.A0A167Z5V9"/>
<reference evidence="2 3" key="1">
    <citation type="journal article" date="2016" name="Genome Biol. Evol.">
        <title>Divergent and convergent evolution of fungal pathogenicity.</title>
        <authorList>
            <person name="Shang Y."/>
            <person name="Xiao G."/>
            <person name="Zheng P."/>
            <person name="Cen K."/>
            <person name="Zhan S."/>
            <person name="Wang C."/>
        </authorList>
    </citation>
    <scope>NUCLEOTIDE SEQUENCE [LARGE SCALE GENOMIC DNA]</scope>
    <source>
        <strain evidence="2 3">RCEF 2490</strain>
    </source>
</reference>
<dbReference type="AlphaFoldDB" id="A0A167Z5V9"/>
<dbReference type="PANTHER" id="PTHR34414">
    <property type="entry name" value="HET DOMAIN-CONTAINING PROTEIN-RELATED"/>
    <property type="match status" value="1"/>
</dbReference>
<protein>
    <recommendedName>
        <fullName evidence="4">Subtilisin-like serine protease</fullName>
    </recommendedName>
</protein>
<proteinExistence type="predicted"/>
<evidence type="ECO:0000313" key="3">
    <source>
        <dbReference type="Proteomes" id="UP000078544"/>
    </source>
</evidence>
<dbReference type="PANTHER" id="PTHR34414:SF1">
    <property type="entry name" value="SUBTILISIN-LIKE SERINE PROTEASE"/>
    <property type="match status" value="1"/>
</dbReference>
<comment type="caution">
    <text evidence="2">The sequence shown here is derived from an EMBL/GenBank/DDBJ whole genome shotgun (WGS) entry which is preliminary data.</text>
</comment>
<sequence length="331" mass="37656">MIAADFGPIDSTLSKDDGILHQPPFPAQYQLSRELDLPAHHVPSRPRVSLQDRDQVCGMLTQDFCNDDMDRAAKKLWWMPMQDSRNISPLHRQSVKGRRIVVTEDPKLHLVWIQDRIFIKPLPRYITSHAFWTKFLGGDGGGGGPDAGQIRRAALGYLRTYYHLIQYESDFRIAQEPGLCLIPADITWEQFCSFTALLCHVKDEHVSLRYCYGEVRLTRLNFYAPLVLGKSHFQRVNYQYGQYFARFFTPAVFVFAIVAVILGALQVIVTVGDDPVSGLAKSAVLISIVAMAASCALLLTLAFLLAYKVAKEWQFAIRDRIRRQRHESEQV</sequence>
<feature type="transmembrane region" description="Helical" evidence="1">
    <location>
        <begin position="247"/>
        <end position="271"/>
    </location>
</feature>
<dbReference type="EMBL" id="AZGY01000016">
    <property type="protein sequence ID" value="KZZ92211.1"/>
    <property type="molecule type" value="Genomic_DNA"/>
</dbReference>
<dbReference type="Pfam" id="PF20246">
    <property type="entry name" value="DUF6601"/>
    <property type="match status" value="1"/>
</dbReference>
<keyword evidence="1" id="KW-0472">Membrane</keyword>
<dbReference type="Proteomes" id="UP000078544">
    <property type="component" value="Unassembled WGS sequence"/>
</dbReference>
<keyword evidence="3" id="KW-1185">Reference proteome</keyword>
<keyword evidence="1" id="KW-1133">Transmembrane helix</keyword>
<dbReference type="InterPro" id="IPR046536">
    <property type="entry name" value="DUF6601"/>
</dbReference>
<accession>A0A167Z5V9</accession>
<evidence type="ECO:0000313" key="2">
    <source>
        <dbReference type="EMBL" id="KZZ92211.1"/>
    </source>
</evidence>
<organism evidence="2 3">
    <name type="scientific">Moelleriella libera RCEF 2490</name>
    <dbReference type="NCBI Taxonomy" id="1081109"/>
    <lineage>
        <taxon>Eukaryota</taxon>
        <taxon>Fungi</taxon>
        <taxon>Dikarya</taxon>
        <taxon>Ascomycota</taxon>
        <taxon>Pezizomycotina</taxon>
        <taxon>Sordariomycetes</taxon>
        <taxon>Hypocreomycetidae</taxon>
        <taxon>Hypocreales</taxon>
        <taxon>Clavicipitaceae</taxon>
        <taxon>Moelleriella</taxon>
    </lineage>
</organism>
<evidence type="ECO:0000256" key="1">
    <source>
        <dbReference type="SAM" id="Phobius"/>
    </source>
</evidence>
<keyword evidence="1" id="KW-0812">Transmembrane</keyword>
<name>A0A167Z5V9_9HYPO</name>
<dbReference type="OrthoDB" id="5086500at2759"/>